<evidence type="ECO:0000256" key="2">
    <source>
        <dbReference type="ARBA" id="ARBA00022664"/>
    </source>
</evidence>
<dbReference type="EMBL" id="CP023326">
    <property type="protein sequence ID" value="ATY65774.1"/>
    <property type="molecule type" value="Genomic_DNA"/>
</dbReference>
<keyword evidence="6" id="KW-0539">Nucleus</keyword>
<sequence length="1060" mass="118944">MAIPLGEDSWLSYLEEAARNATDLEQSVSLIELYKKATSVEHGSLKLWLAYCQYFSSLRATSASAETGWSNEENSIGQELFSLEAELEMWRQGYNAVKFRVGDSHLLWDKWIALEKDQLAAFNQSETVTRIANEYKDRLITPHITWEKTSQEFSGFLSEYDPSAWEASMKEVTSSAQATKAIITARDPFETRINQSSRKADPEILQKTMLEYLEWETAQSWKDEHNSQLAADICSGLHDRALTGIFAFDEAVWYGYLSFLSARPQLHSLEKLFDATRRAVQHCPSSGRLWARYILCAEECEFSFKAIQSIQISAAEQEKLCSSGMDNLIEMYESWCGYVKRNAMSATDSDETMAMADDAIKSCLENVRATGKKLYGKDYQGDPKLRLERIYVEFLAEVKDAVPEARAMWKKLANVKLYADRYEFWARYYTWEMSIFWSDLQQNKGPLSIPSDRIPSRATDVLHKASLRRTVDWPEKVLELYLQHCNDYESPESLRKCMDSVYRAEKGVKKRREREEQEQAAAYAAYYGSAAPEAQGPVADDAQNLNKRKHDLLTNKDEMQIPAKRQKGTQDELDTQSVVPQPGKRDRENSTIIIFNLPPDTTQSKVRQYFKDYGHVKNFTAFVKDENRNSITALVEFSSSSEAESALLRDQKYFGDHQIQVGSGHDLTVYVTNYPPAADEQYIHALFQDCGNILSIRWPSLKVNAYRRFCYVSFRDRVAAAKAVATGGKLLDGKYKLMCKFSDPGQKKDREGAVAEGREVHVANLDNKAMESDIRDIFSKYGTVTRVNIPRGYSGKPRGFCFLDFATKEQAEKAVSELNNTKFRHQILQVALSTASKVKTTAKTVTAVAEENCDGDSSMQISSAGKKNHESATEDLSARTIALFGFPDTVNDARVQKLVEPFGSLIRLVMQPGHGGAIVEFADAAAAGKAALELNNMKYEGYRLRIGSLEELRHAKAERGDGQSTTNPKDKRIPQGDSGIDKPASSNGFISAPSAIRRPVAAARPGPKRGFGFAPRKVATASHDAAKDPPSAGLKKSNADFKAMFIASGNKKDEENESES</sequence>
<evidence type="ECO:0000256" key="7">
    <source>
        <dbReference type="ARBA" id="ARBA00093374"/>
    </source>
</evidence>
<dbReference type="CDD" id="cd12297">
    <property type="entry name" value="RRM2_Prp24"/>
    <property type="match status" value="1"/>
</dbReference>
<dbReference type="VEuPathDB" id="FungiDB:A9K55_001381"/>
<dbReference type="Gene3D" id="3.30.70.330">
    <property type="match status" value="4"/>
</dbReference>
<dbReference type="Pfam" id="PF00076">
    <property type="entry name" value="RRM_1"/>
    <property type="match status" value="3"/>
</dbReference>
<keyword evidence="3" id="KW-0677">Repeat</keyword>
<evidence type="ECO:0000259" key="11">
    <source>
        <dbReference type="PROSITE" id="PS50102"/>
    </source>
</evidence>
<comment type="function">
    <text evidence="7">Functions as a recycling factor of the spliceosome, a machinery that forms on each precursor-messenger RNA (pre-mRNA) and catalyzes the removal of introns. Chaperones the re-annealing of U4 and U6 snRNAs (small nuclear RNAs) released from previous rounds of splicing, an initial step in reforming the U4/U6-U5 tri-snRNP (small nuclear ribonucleoprotein) that can reassemble into another spliceosome complex; this step involves binding U6 and facilitating the unwinding of the U6 internal stem loop, followed by base-pairing of U6 to U4.</text>
</comment>
<dbReference type="GO" id="GO:0008380">
    <property type="term" value="P:RNA splicing"/>
    <property type="evidence" value="ECO:0007669"/>
    <property type="project" value="UniProtKB-KW"/>
</dbReference>
<feature type="domain" description="RRM" evidence="11">
    <location>
        <begin position="667"/>
        <end position="744"/>
    </location>
</feature>
<feature type="domain" description="RRM" evidence="11">
    <location>
        <begin position="879"/>
        <end position="951"/>
    </location>
</feature>
<keyword evidence="2" id="KW-0507">mRNA processing</keyword>
<evidence type="ECO:0000256" key="8">
    <source>
        <dbReference type="ARBA" id="ARBA00093627"/>
    </source>
</evidence>
<dbReference type="CDD" id="cd00590">
    <property type="entry name" value="RRM_SF"/>
    <property type="match status" value="1"/>
</dbReference>
<dbReference type="GO" id="GO:0006397">
    <property type="term" value="P:mRNA processing"/>
    <property type="evidence" value="ECO:0007669"/>
    <property type="project" value="UniProtKB-KW"/>
</dbReference>
<feature type="domain" description="RRM" evidence="11">
    <location>
        <begin position="758"/>
        <end position="835"/>
    </location>
</feature>
<dbReference type="Proteomes" id="UP000323067">
    <property type="component" value="Chromosome iii"/>
</dbReference>
<dbReference type="GO" id="GO:0003723">
    <property type="term" value="F:RNA binding"/>
    <property type="evidence" value="ECO:0007669"/>
    <property type="project" value="UniProtKB-UniRule"/>
</dbReference>
<dbReference type="GO" id="GO:0005688">
    <property type="term" value="C:U6 snRNP"/>
    <property type="evidence" value="ECO:0007669"/>
    <property type="project" value="UniProtKB-ARBA"/>
</dbReference>
<dbReference type="Gene3D" id="1.25.40.10">
    <property type="entry name" value="Tetratricopeptide repeat domain"/>
    <property type="match status" value="1"/>
</dbReference>
<evidence type="ECO:0000256" key="5">
    <source>
        <dbReference type="ARBA" id="ARBA00023187"/>
    </source>
</evidence>
<dbReference type="SUPFAM" id="SSF54928">
    <property type="entry name" value="RNA-binding domain, RBD"/>
    <property type="match status" value="3"/>
</dbReference>
<accession>A0A2H4SRQ2</accession>
<reference evidence="12 13" key="1">
    <citation type="journal article" date="2017" name="BMC Genomics">
        <title>Chromosome level assembly and secondary metabolite potential of the parasitic fungus Cordyceps militaris.</title>
        <authorList>
            <person name="Kramer G.J."/>
            <person name="Nodwell J.R."/>
        </authorList>
    </citation>
    <scope>NUCLEOTIDE SEQUENCE [LARGE SCALE GENOMIC DNA]</scope>
    <source>
        <strain evidence="12 13">ATCC 34164</strain>
    </source>
</reference>
<protein>
    <recommendedName>
        <fullName evidence="8">U4/U6 snRNA-associated-splicing factor PRP24</fullName>
    </recommendedName>
</protein>
<dbReference type="InterPro" id="IPR035979">
    <property type="entry name" value="RBD_domain_sf"/>
</dbReference>
<dbReference type="InterPro" id="IPR012677">
    <property type="entry name" value="Nucleotide-bd_a/b_plait_sf"/>
</dbReference>
<evidence type="ECO:0000313" key="12">
    <source>
        <dbReference type="EMBL" id="ATY65774.1"/>
    </source>
</evidence>
<feature type="domain" description="RRM" evidence="11">
    <location>
        <begin position="590"/>
        <end position="666"/>
    </location>
</feature>
<dbReference type="OrthoDB" id="360390at2759"/>
<dbReference type="Pfam" id="PF16842">
    <property type="entry name" value="RRM_occluded"/>
    <property type="match status" value="1"/>
</dbReference>
<dbReference type="PANTHER" id="PTHR24012">
    <property type="entry name" value="RNA BINDING PROTEIN"/>
    <property type="match status" value="1"/>
</dbReference>
<evidence type="ECO:0000256" key="6">
    <source>
        <dbReference type="ARBA" id="ARBA00023242"/>
    </source>
</evidence>
<dbReference type="InterPro" id="IPR000504">
    <property type="entry name" value="RRM_dom"/>
</dbReference>
<evidence type="ECO:0000256" key="9">
    <source>
        <dbReference type="PROSITE-ProRule" id="PRU00176"/>
    </source>
</evidence>
<dbReference type="PROSITE" id="PS50102">
    <property type="entry name" value="RRM"/>
    <property type="match status" value="4"/>
</dbReference>
<keyword evidence="4 9" id="KW-0694">RNA-binding</keyword>
<organism evidence="12 13">
    <name type="scientific">Cordyceps militaris</name>
    <name type="common">Caterpillar fungus</name>
    <name type="synonym">Clavaria militaris</name>
    <dbReference type="NCBI Taxonomy" id="73501"/>
    <lineage>
        <taxon>Eukaryota</taxon>
        <taxon>Fungi</taxon>
        <taxon>Dikarya</taxon>
        <taxon>Ascomycota</taxon>
        <taxon>Pezizomycotina</taxon>
        <taxon>Sordariomycetes</taxon>
        <taxon>Hypocreomycetidae</taxon>
        <taxon>Hypocreales</taxon>
        <taxon>Cordycipitaceae</taxon>
        <taxon>Cordyceps</taxon>
    </lineage>
</organism>
<feature type="region of interest" description="Disordered" evidence="10">
    <location>
        <begin position="553"/>
        <end position="584"/>
    </location>
</feature>
<keyword evidence="5" id="KW-0508">mRNA splicing</keyword>
<evidence type="ECO:0000313" key="13">
    <source>
        <dbReference type="Proteomes" id="UP000323067"/>
    </source>
</evidence>
<dbReference type="SUPFAM" id="SSF48452">
    <property type="entry name" value="TPR-like"/>
    <property type="match status" value="1"/>
</dbReference>
<comment type="subcellular location">
    <subcellularLocation>
        <location evidence="1">Nucleus</location>
    </subcellularLocation>
</comment>
<dbReference type="InterPro" id="IPR011990">
    <property type="entry name" value="TPR-like_helical_dom_sf"/>
</dbReference>
<dbReference type="InterPro" id="IPR031766">
    <property type="entry name" value="RRM_occluded"/>
</dbReference>
<gene>
    <name evidence="12" type="ORF">A9K55_001381</name>
</gene>
<feature type="region of interest" description="Disordered" evidence="10">
    <location>
        <begin position="956"/>
        <end position="1037"/>
    </location>
</feature>
<evidence type="ECO:0000256" key="4">
    <source>
        <dbReference type="ARBA" id="ARBA00022884"/>
    </source>
</evidence>
<evidence type="ECO:0000256" key="3">
    <source>
        <dbReference type="ARBA" id="ARBA00022737"/>
    </source>
</evidence>
<dbReference type="AlphaFoldDB" id="A0A2H4SRQ2"/>
<name>A0A2H4SRQ2_CORMI</name>
<proteinExistence type="predicted"/>
<dbReference type="SMART" id="SM00360">
    <property type="entry name" value="RRM"/>
    <property type="match status" value="4"/>
</dbReference>
<dbReference type="FunFam" id="3.30.70.330:FF:000365">
    <property type="entry name" value="U4/U6 snRNA-associated-splicing factor PRP24"/>
    <property type="match status" value="1"/>
</dbReference>
<dbReference type="InterPro" id="IPR034398">
    <property type="entry name" value="Prp24_RRM2"/>
</dbReference>
<evidence type="ECO:0000256" key="1">
    <source>
        <dbReference type="ARBA" id="ARBA00004123"/>
    </source>
</evidence>
<evidence type="ECO:0000256" key="10">
    <source>
        <dbReference type="SAM" id="MobiDB-lite"/>
    </source>
</evidence>